<dbReference type="FunFam" id="2.60.120.430:FF:000004">
    <property type="entry name" value="Putative leucine-rich repeat receptor-like serine/threonine-protein kinase"/>
    <property type="match status" value="1"/>
</dbReference>
<evidence type="ECO:0000256" key="14">
    <source>
        <dbReference type="ARBA" id="ARBA00023136"/>
    </source>
</evidence>
<evidence type="ECO:0000256" key="15">
    <source>
        <dbReference type="ARBA" id="ARBA00023170"/>
    </source>
</evidence>
<evidence type="ECO:0000259" key="21">
    <source>
        <dbReference type="PROSITE" id="PS50011"/>
    </source>
</evidence>
<comment type="catalytic activity">
    <reaction evidence="18">
        <text>L-seryl-[protein] + ATP = O-phospho-L-seryl-[protein] + ADP + H(+)</text>
        <dbReference type="Rhea" id="RHEA:17989"/>
        <dbReference type="Rhea" id="RHEA-COMP:9863"/>
        <dbReference type="Rhea" id="RHEA-COMP:11604"/>
        <dbReference type="ChEBI" id="CHEBI:15378"/>
        <dbReference type="ChEBI" id="CHEBI:29999"/>
        <dbReference type="ChEBI" id="CHEBI:30616"/>
        <dbReference type="ChEBI" id="CHEBI:83421"/>
        <dbReference type="ChEBI" id="CHEBI:456216"/>
        <dbReference type="EC" id="2.7.11.1"/>
    </reaction>
</comment>
<reference evidence="22 23" key="1">
    <citation type="submission" date="2020-10" db="EMBL/GenBank/DDBJ databases">
        <title>Plant Genome Project.</title>
        <authorList>
            <person name="Zhang R.-G."/>
        </authorList>
    </citation>
    <scope>NUCLEOTIDE SEQUENCE [LARGE SCALE GENOMIC DNA]</scope>
    <source>
        <strain evidence="22">FAFU-HL-1</strain>
        <tissue evidence="22">Leaf</tissue>
    </source>
</reference>
<dbReference type="Proteomes" id="UP000657918">
    <property type="component" value="Unassembled WGS sequence"/>
</dbReference>
<feature type="domain" description="Protein kinase" evidence="21">
    <location>
        <begin position="602"/>
        <end position="930"/>
    </location>
</feature>
<dbReference type="Gene3D" id="1.10.510.10">
    <property type="entry name" value="Transferase(Phosphotransferase) domain 1"/>
    <property type="match status" value="1"/>
</dbReference>
<evidence type="ECO:0000256" key="13">
    <source>
        <dbReference type="ARBA" id="ARBA00022989"/>
    </source>
</evidence>
<comment type="subcellular location">
    <subcellularLocation>
        <location evidence="1">Membrane</location>
        <topology evidence="1">Single-pass type I membrane protein</topology>
    </subcellularLocation>
</comment>
<dbReference type="FunFam" id="3.80.10.10:FF:000383">
    <property type="entry name" value="Leucine-rich repeat receptor protein kinase EMS1"/>
    <property type="match status" value="1"/>
</dbReference>
<evidence type="ECO:0000256" key="3">
    <source>
        <dbReference type="ARBA" id="ARBA00022527"/>
    </source>
</evidence>
<evidence type="ECO:0000256" key="10">
    <source>
        <dbReference type="ARBA" id="ARBA00022741"/>
    </source>
</evidence>
<comment type="caution">
    <text evidence="22">The sequence shown here is derived from an EMBL/GenBank/DDBJ whole genome shotgun (WGS) entry which is preliminary data.</text>
</comment>
<dbReference type="InterPro" id="IPR001611">
    <property type="entry name" value="Leu-rich_rpt"/>
</dbReference>
<dbReference type="AlphaFoldDB" id="A0A835J173"/>
<evidence type="ECO:0000256" key="7">
    <source>
        <dbReference type="ARBA" id="ARBA00022692"/>
    </source>
</evidence>
<keyword evidence="23" id="KW-1185">Reference proteome</keyword>
<dbReference type="Gene3D" id="3.30.200.20">
    <property type="entry name" value="Phosphorylase Kinase, domain 1"/>
    <property type="match status" value="1"/>
</dbReference>
<dbReference type="InterPro" id="IPR001245">
    <property type="entry name" value="Ser-Thr/Tyr_kinase_cat_dom"/>
</dbReference>
<dbReference type="InterPro" id="IPR051824">
    <property type="entry name" value="LRR_Rcpt-Like_S/T_Kinase"/>
</dbReference>
<dbReference type="FunFam" id="3.80.10.10:FF:002784">
    <property type="entry name" value="Uncharacterized protein"/>
    <property type="match status" value="1"/>
</dbReference>
<dbReference type="GO" id="GO:0005524">
    <property type="term" value="F:ATP binding"/>
    <property type="evidence" value="ECO:0007669"/>
    <property type="project" value="UniProtKB-UniRule"/>
</dbReference>
<evidence type="ECO:0000256" key="17">
    <source>
        <dbReference type="ARBA" id="ARBA00047899"/>
    </source>
</evidence>
<keyword evidence="16" id="KW-0325">Glycoprotein</keyword>
<proteinExistence type="predicted"/>
<evidence type="ECO:0000313" key="23">
    <source>
        <dbReference type="Proteomes" id="UP000657918"/>
    </source>
</evidence>
<keyword evidence="12 19" id="KW-0067">ATP-binding</keyword>
<evidence type="ECO:0000256" key="5">
    <source>
        <dbReference type="ARBA" id="ARBA00022614"/>
    </source>
</evidence>
<dbReference type="SUPFAM" id="SSF56112">
    <property type="entry name" value="Protein kinase-like (PK-like)"/>
    <property type="match status" value="1"/>
</dbReference>
<evidence type="ECO:0000256" key="16">
    <source>
        <dbReference type="ARBA" id="ARBA00023180"/>
    </source>
</evidence>
<evidence type="ECO:0000256" key="19">
    <source>
        <dbReference type="PROSITE-ProRule" id="PRU10141"/>
    </source>
</evidence>
<dbReference type="InterPro" id="IPR011009">
    <property type="entry name" value="Kinase-like_dom_sf"/>
</dbReference>
<dbReference type="GO" id="GO:0004674">
    <property type="term" value="F:protein serine/threonine kinase activity"/>
    <property type="evidence" value="ECO:0007669"/>
    <property type="project" value="UniProtKB-KW"/>
</dbReference>
<keyword evidence="5" id="KW-0433">Leucine-rich repeat</keyword>
<evidence type="ECO:0000256" key="8">
    <source>
        <dbReference type="ARBA" id="ARBA00022729"/>
    </source>
</evidence>
<dbReference type="FunFam" id="3.30.200.20:FF:000217">
    <property type="entry name" value="probable LRR receptor-like serine/threonine-protein kinase At1g53430"/>
    <property type="match status" value="1"/>
</dbReference>
<dbReference type="Pfam" id="PF07714">
    <property type="entry name" value="PK_Tyr_Ser-Thr"/>
    <property type="match status" value="2"/>
</dbReference>
<keyword evidence="7 20" id="KW-0812">Transmembrane</keyword>
<keyword evidence="13 20" id="KW-1133">Transmembrane helix</keyword>
<dbReference type="OrthoDB" id="1938112at2759"/>
<keyword evidence="8" id="KW-0732">Signal</keyword>
<dbReference type="PROSITE" id="PS50011">
    <property type="entry name" value="PROTEIN_KINASE_DOM"/>
    <property type="match status" value="1"/>
</dbReference>
<keyword evidence="10 19" id="KW-0547">Nucleotide-binding</keyword>
<feature type="binding site" evidence="19">
    <location>
        <position position="630"/>
    </location>
    <ligand>
        <name>ATP</name>
        <dbReference type="ChEBI" id="CHEBI:30616"/>
    </ligand>
</feature>
<dbReference type="InterPro" id="IPR021720">
    <property type="entry name" value="Malectin_dom"/>
</dbReference>
<dbReference type="PANTHER" id="PTHR48006:SF66">
    <property type="entry name" value="PROTEIN KINASE DOMAIN-CONTAINING PROTEIN"/>
    <property type="match status" value="1"/>
</dbReference>
<gene>
    <name evidence="22" type="ORF">SADUNF_Sadunf19G0014500</name>
</gene>
<dbReference type="SUPFAM" id="SSF52058">
    <property type="entry name" value="L domain-like"/>
    <property type="match status" value="2"/>
</dbReference>
<dbReference type="EMBL" id="JADGMS010000019">
    <property type="protein sequence ID" value="KAF9660926.1"/>
    <property type="molecule type" value="Genomic_DNA"/>
</dbReference>
<keyword evidence="14 20" id="KW-0472">Membrane</keyword>
<dbReference type="Pfam" id="PF11721">
    <property type="entry name" value="Malectin"/>
    <property type="match status" value="1"/>
</dbReference>
<dbReference type="PROSITE" id="PS00107">
    <property type="entry name" value="PROTEIN_KINASE_ATP"/>
    <property type="match status" value="1"/>
</dbReference>
<keyword evidence="15" id="KW-0675">Receptor</keyword>
<dbReference type="InterPro" id="IPR017441">
    <property type="entry name" value="Protein_kinase_ATP_BS"/>
</dbReference>
<sequence>MEIGRRNQLTALQELLIEEVSEVFVRSAGDLCNLNPYPIRRKMAIALSDILRITSTLLMLMFLTFCMGVTNLEAQVGDLANDEVEALLEVATQLGKKGWNRNMMLCNETVTVLPQKPDADNKVICNCSFPGGVCHVVAIYLKRQDLNGSLPIAIQKLPHLKQLDLWANYLSGNIPPEWAGTNLELLSLGVNRLTGKIPSYLGKITTLRSLNIENNMFSGTVPSELGDLVNLENLTLSANYLSGELPSALANLTGLKALRLSRNNFTGRIPEFIQSWKHLDALEIQAGGFTGPIPSNISLLTNLTDLRISNLLGNGSEIPNLDPIAGIKMLSNCNLSGNFPKYLTVKAKLKILDLSFNRLNGPLPTSTLLGTILRGPSQIGSTQEILAKRYSVHINCGGPVATIGKTTYEADDDLGGAAKYASTGRDWKKSTTGHFWDVNSSSASYIAQNRSILGMDNSVLYTNASLTPLSLTYYIPCLVNGNYNVKLHFAEIVIRDNRSYYSLGRRVFDVYIQNIVVLKDFDIVTKARGVDKVYIHNCTALVTNGALEIRLHWAGKGNTMSPEKGTYGPLISAIDVESELVGLDLVTGIFTFRQIKAATNDFDAANKLGEGGFGCVYKGVLSDGTQIAVKQLSAKSKQGNREFVNEIGMISALQHPNLVRLYGCCIEGKQLLLVYEYMENNSLAHVLDKGNRGNEARLAYKAEDMGYMAPEYALYGYLTYKADVYSFGVVALEIVSGMNNAKFRRGENFVCLLDWALYLQNNGDIMEMVDPRLGSVFNKKEVVRMINVALLCTNQSPTLRPTMSTVVSMLEGKTDVEELVMVPSTLSDQSGYATALCNKKMAPALSDILRITSTLLMLMLLTFCMGAINLEGLANDEGSRRTVFICKILTASFSSNLSSVTMRVIGSCMEALLEVATQLGKKGWNRNMTLCNDEVVCHCSFPGGIDGSRYLKGQDLDGNLPKSIQKLPHLKQLDLWANYLSGNIPPEWADTKLEILSIGVNRLTGKIPNYLGKITTLRSLNIENNMFSGTIPPELGDLVNLENLTLSANYLSGELPSALANLTGLKALRISNLLGNGSEIPNLDSIRDITMLSNCNLSGNFPEYLTRKAQLRILQPINS</sequence>
<keyword evidence="4" id="KW-0597">Phosphoprotein</keyword>
<comment type="catalytic activity">
    <reaction evidence="17">
        <text>L-threonyl-[protein] + ATP = O-phospho-L-threonyl-[protein] + ADP + H(+)</text>
        <dbReference type="Rhea" id="RHEA:46608"/>
        <dbReference type="Rhea" id="RHEA-COMP:11060"/>
        <dbReference type="Rhea" id="RHEA-COMP:11605"/>
        <dbReference type="ChEBI" id="CHEBI:15378"/>
        <dbReference type="ChEBI" id="CHEBI:30013"/>
        <dbReference type="ChEBI" id="CHEBI:30616"/>
        <dbReference type="ChEBI" id="CHEBI:61977"/>
        <dbReference type="ChEBI" id="CHEBI:456216"/>
        <dbReference type="EC" id="2.7.11.1"/>
    </reaction>
</comment>
<dbReference type="Pfam" id="PF00560">
    <property type="entry name" value="LRR_1"/>
    <property type="match status" value="6"/>
</dbReference>
<evidence type="ECO:0000256" key="4">
    <source>
        <dbReference type="ARBA" id="ARBA00022553"/>
    </source>
</evidence>
<dbReference type="Gene3D" id="2.60.120.430">
    <property type="entry name" value="Galactose-binding lectin"/>
    <property type="match status" value="1"/>
</dbReference>
<evidence type="ECO:0000256" key="1">
    <source>
        <dbReference type="ARBA" id="ARBA00004479"/>
    </source>
</evidence>
<keyword evidence="3" id="KW-0723">Serine/threonine-protein kinase</keyword>
<dbReference type="PANTHER" id="PTHR48006">
    <property type="entry name" value="LEUCINE-RICH REPEAT-CONTAINING PROTEIN DDB_G0281931-RELATED"/>
    <property type="match status" value="1"/>
</dbReference>
<name>A0A835J173_9ROSI</name>
<feature type="transmembrane region" description="Helical" evidence="20">
    <location>
        <begin position="50"/>
        <end position="70"/>
    </location>
</feature>
<keyword evidence="11" id="KW-0418">Kinase</keyword>
<evidence type="ECO:0000256" key="11">
    <source>
        <dbReference type="ARBA" id="ARBA00022777"/>
    </source>
</evidence>
<keyword evidence="9" id="KW-0677">Repeat</keyword>
<dbReference type="GO" id="GO:0016020">
    <property type="term" value="C:membrane"/>
    <property type="evidence" value="ECO:0007669"/>
    <property type="project" value="UniProtKB-SubCell"/>
</dbReference>
<evidence type="ECO:0000256" key="2">
    <source>
        <dbReference type="ARBA" id="ARBA00012513"/>
    </source>
</evidence>
<evidence type="ECO:0000256" key="18">
    <source>
        <dbReference type="ARBA" id="ARBA00048679"/>
    </source>
</evidence>
<dbReference type="InterPro" id="IPR000719">
    <property type="entry name" value="Prot_kinase_dom"/>
</dbReference>
<protein>
    <recommendedName>
        <fullName evidence="2">non-specific serine/threonine protein kinase</fullName>
        <ecNumber evidence="2">2.7.11.1</ecNumber>
    </recommendedName>
</protein>
<evidence type="ECO:0000256" key="6">
    <source>
        <dbReference type="ARBA" id="ARBA00022679"/>
    </source>
</evidence>
<evidence type="ECO:0000256" key="9">
    <source>
        <dbReference type="ARBA" id="ARBA00022737"/>
    </source>
</evidence>
<dbReference type="EC" id="2.7.11.1" evidence="2"/>
<evidence type="ECO:0000313" key="22">
    <source>
        <dbReference type="EMBL" id="KAF9660926.1"/>
    </source>
</evidence>
<dbReference type="Gene3D" id="3.80.10.10">
    <property type="entry name" value="Ribonuclease Inhibitor"/>
    <property type="match status" value="3"/>
</dbReference>
<dbReference type="InterPro" id="IPR032675">
    <property type="entry name" value="LRR_dom_sf"/>
</dbReference>
<evidence type="ECO:0000256" key="20">
    <source>
        <dbReference type="SAM" id="Phobius"/>
    </source>
</evidence>
<organism evidence="22 23">
    <name type="scientific">Salix dunnii</name>
    <dbReference type="NCBI Taxonomy" id="1413687"/>
    <lineage>
        <taxon>Eukaryota</taxon>
        <taxon>Viridiplantae</taxon>
        <taxon>Streptophyta</taxon>
        <taxon>Embryophyta</taxon>
        <taxon>Tracheophyta</taxon>
        <taxon>Spermatophyta</taxon>
        <taxon>Magnoliopsida</taxon>
        <taxon>eudicotyledons</taxon>
        <taxon>Gunneridae</taxon>
        <taxon>Pentapetalae</taxon>
        <taxon>rosids</taxon>
        <taxon>fabids</taxon>
        <taxon>Malpighiales</taxon>
        <taxon>Salicaceae</taxon>
        <taxon>Saliceae</taxon>
        <taxon>Salix</taxon>
    </lineage>
</organism>
<evidence type="ECO:0000256" key="12">
    <source>
        <dbReference type="ARBA" id="ARBA00022840"/>
    </source>
</evidence>
<keyword evidence="6" id="KW-0808">Transferase</keyword>
<accession>A0A835J173</accession>